<organism evidence="2 3">
    <name type="scientific">Stenomitos frigidus ULC18</name>
    <dbReference type="NCBI Taxonomy" id="2107698"/>
    <lineage>
        <taxon>Bacteria</taxon>
        <taxon>Bacillati</taxon>
        <taxon>Cyanobacteriota</taxon>
        <taxon>Cyanophyceae</taxon>
        <taxon>Leptolyngbyales</taxon>
        <taxon>Leptolyngbyaceae</taxon>
        <taxon>Stenomitos</taxon>
    </lineage>
</organism>
<dbReference type="CDD" id="cd19086">
    <property type="entry name" value="AKR_AKR11C1"/>
    <property type="match status" value="1"/>
</dbReference>
<dbReference type="InterPro" id="IPR053135">
    <property type="entry name" value="AKR2_Oxidoreductase"/>
</dbReference>
<evidence type="ECO:0000313" key="3">
    <source>
        <dbReference type="Proteomes" id="UP000239576"/>
    </source>
</evidence>
<dbReference type="InterPro" id="IPR036812">
    <property type="entry name" value="NAD(P)_OxRdtase_dom_sf"/>
</dbReference>
<evidence type="ECO:0000313" key="2">
    <source>
        <dbReference type="EMBL" id="PSB35571.1"/>
    </source>
</evidence>
<dbReference type="GO" id="GO:0016491">
    <property type="term" value="F:oxidoreductase activity"/>
    <property type="evidence" value="ECO:0007669"/>
    <property type="project" value="InterPro"/>
</dbReference>
<keyword evidence="3" id="KW-1185">Reference proteome</keyword>
<dbReference type="AlphaFoldDB" id="A0A2T1ES86"/>
<dbReference type="InterPro" id="IPR020471">
    <property type="entry name" value="AKR"/>
</dbReference>
<protein>
    <recommendedName>
        <fullName evidence="1">NADP-dependent oxidoreductase domain-containing protein</fullName>
    </recommendedName>
</protein>
<dbReference type="Pfam" id="PF00248">
    <property type="entry name" value="Aldo_ket_red"/>
    <property type="match status" value="1"/>
</dbReference>
<dbReference type="PANTHER" id="PTHR43312:SF1">
    <property type="entry name" value="NADP-DEPENDENT OXIDOREDUCTASE DOMAIN-CONTAINING PROTEIN"/>
    <property type="match status" value="1"/>
</dbReference>
<dbReference type="RefSeq" id="WP_106254422.1">
    <property type="nucleotide sequence ID" value="NZ_CAWNSW010000020.1"/>
</dbReference>
<gene>
    <name evidence="2" type="ORF">C7B82_00825</name>
</gene>
<sequence>MEYRILGGTNLKVSAIAVGTWQLSGPINLDGKADGFPVLGREQAIRLIHACEDLGINLIDAAEIYGAMGEGECRVGAALQDRRDRWFVSSKFGLRQGTQGERVINCRPETIRTSLEGSLQRLQTDYLDFYLYHSPPESTWMDAGKDVLETLKQEGKIRFYGISTDDDQLLEQLARRHAVEVVLFSQSLLTHNPKLMEVVQTYNLGGMVRGVFEAGLLSGKYFHQKQQVSRDDIRQSWWDSVATERYAVYETLIPEGFSMSAFALRYVLDFATTHTVVLGSKTISEYQNALRAFDLPPLDANTHQAVTQLRQTIQKQPLKRRVMNRLKRLLPMSNR</sequence>
<name>A0A2T1ES86_9CYAN</name>
<accession>A0A2T1ES86</accession>
<reference evidence="2 3" key="2">
    <citation type="submission" date="2018-03" db="EMBL/GenBank/DDBJ databases">
        <title>The ancient ancestry and fast evolution of plastids.</title>
        <authorList>
            <person name="Moore K.R."/>
            <person name="Magnabosco C."/>
            <person name="Momper L."/>
            <person name="Gold D.A."/>
            <person name="Bosak T."/>
            <person name="Fournier G.P."/>
        </authorList>
    </citation>
    <scope>NUCLEOTIDE SEQUENCE [LARGE SCALE GENOMIC DNA]</scope>
    <source>
        <strain evidence="2 3">ULC18</strain>
    </source>
</reference>
<comment type="caution">
    <text evidence="2">The sequence shown here is derived from an EMBL/GenBank/DDBJ whole genome shotgun (WGS) entry which is preliminary data.</text>
</comment>
<dbReference type="EMBL" id="PVWK01000008">
    <property type="protein sequence ID" value="PSB35571.1"/>
    <property type="molecule type" value="Genomic_DNA"/>
</dbReference>
<dbReference type="PRINTS" id="PR00069">
    <property type="entry name" value="ALDKETRDTASE"/>
</dbReference>
<reference evidence="3" key="1">
    <citation type="submission" date="2018-02" db="EMBL/GenBank/DDBJ databases">
        <authorList>
            <person name="Moore K."/>
            <person name="Momper L."/>
        </authorList>
    </citation>
    <scope>NUCLEOTIDE SEQUENCE [LARGE SCALE GENOMIC DNA]</scope>
    <source>
        <strain evidence="3">ULC18</strain>
    </source>
</reference>
<dbReference type="OrthoDB" id="9809990at2"/>
<dbReference type="Proteomes" id="UP000239576">
    <property type="component" value="Unassembled WGS sequence"/>
</dbReference>
<dbReference type="SUPFAM" id="SSF51430">
    <property type="entry name" value="NAD(P)-linked oxidoreductase"/>
    <property type="match status" value="1"/>
</dbReference>
<proteinExistence type="predicted"/>
<feature type="domain" description="NADP-dependent oxidoreductase" evidence="1">
    <location>
        <begin position="16"/>
        <end position="309"/>
    </location>
</feature>
<evidence type="ECO:0000259" key="1">
    <source>
        <dbReference type="Pfam" id="PF00248"/>
    </source>
</evidence>
<dbReference type="Gene3D" id="3.20.20.100">
    <property type="entry name" value="NADP-dependent oxidoreductase domain"/>
    <property type="match status" value="1"/>
</dbReference>
<dbReference type="PANTHER" id="PTHR43312">
    <property type="entry name" value="D-THREO-ALDOSE 1-DEHYDROGENASE"/>
    <property type="match status" value="1"/>
</dbReference>
<dbReference type="InterPro" id="IPR023210">
    <property type="entry name" value="NADP_OxRdtase_dom"/>
</dbReference>